<feature type="region of interest" description="Disordered" evidence="2">
    <location>
        <begin position="285"/>
        <end position="313"/>
    </location>
</feature>
<evidence type="ECO:0000256" key="2">
    <source>
        <dbReference type="SAM" id="MobiDB-lite"/>
    </source>
</evidence>
<dbReference type="OrthoDB" id="3561681at2759"/>
<dbReference type="STRING" id="252740.A0A423VTV0"/>
<keyword evidence="1" id="KW-0175">Coiled coil</keyword>
<proteinExistence type="predicted"/>
<feature type="coiled-coil region" evidence="1">
    <location>
        <begin position="498"/>
        <end position="525"/>
    </location>
</feature>
<feature type="region of interest" description="Disordered" evidence="2">
    <location>
        <begin position="122"/>
        <end position="184"/>
    </location>
</feature>
<evidence type="ECO:0000313" key="3">
    <source>
        <dbReference type="EMBL" id="ROV94491.1"/>
    </source>
</evidence>
<evidence type="ECO:0000256" key="1">
    <source>
        <dbReference type="SAM" id="Coils"/>
    </source>
</evidence>
<feature type="compositionally biased region" description="Low complexity" evidence="2">
    <location>
        <begin position="161"/>
        <end position="173"/>
    </location>
</feature>
<dbReference type="Proteomes" id="UP000284375">
    <property type="component" value="Unassembled WGS sequence"/>
</dbReference>
<protein>
    <submittedName>
        <fullName evidence="3">Uncharacterized protein</fullName>
    </submittedName>
</protein>
<dbReference type="AlphaFoldDB" id="A0A423VTV0"/>
<organism evidence="3 4">
    <name type="scientific">Cytospora chrysosperma</name>
    <name type="common">Cytospora canker fungus</name>
    <name type="synonym">Sphaeria chrysosperma</name>
    <dbReference type="NCBI Taxonomy" id="252740"/>
    <lineage>
        <taxon>Eukaryota</taxon>
        <taxon>Fungi</taxon>
        <taxon>Dikarya</taxon>
        <taxon>Ascomycota</taxon>
        <taxon>Pezizomycotina</taxon>
        <taxon>Sordariomycetes</taxon>
        <taxon>Sordariomycetidae</taxon>
        <taxon>Diaporthales</taxon>
        <taxon>Cytosporaceae</taxon>
        <taxon>Cytospora</taxon>
    </lineage>
</organism>
<name>A0A423VTV0_CYTCH</name>
<sequence>MEGLKTIARSTFDKHQKFRASGGSLRYSVIEIGAFGSPHSPRSTTTPNLQSTDSVQNLHSISGVGAGSGQHDGTAEGAVATSKDDGEKRVSFNEWVVYEDDLVAFMKKKPVEPVVTLGVQHAPQQPAAEVSKGKSTGKVTASSATSAKGHSRSVSLQSSKTANTTITAATSATGQMSERPTSKGKEEIEAAASLKLICIPRPDLEGNSDADTNTLAISREAFLHLYVDTMDADHGALYFLARGYDGFHEYNDPSKGIVTFFIGTADYALIWTFCRRTLETRGLFIDRKRPQQPPDPGTEPAQRTVSTRRKSGKGYTGVVGMSNAWVGFREMLRMYKSYIYAPHMLSFLSCLYMIHAFDDEVSANDVPQVKEIESRIAGCTRARQEEQEQRNQAVTKRPSIGAVSRQSSAYTIPGSTQQSFVDVTPATHRPYNSERLISWAQASGEVTDSVSRKLRQLKMAREVLNVVAREHETVIADVVAPAFLDRYHWAMEGINEAIPAVERHMASLEESIRDLKARTERLNGLVSR</sequence>
<gene>
    <name evidence="3" type="ORF">VSDG_05908</name>
</gene>
<keyword evidence="4" id="KW-1185">Reference proteome</keyword>
<reference evidence="3 4" key="1">
    <citation type="submission" date="2015-09" db="EMBL/GenBank/DDBJ databases">
        <title>Host preference determinants of Valsa canker pathogens revealed by comparative genomics.</title>
        <authorList>
            <person name="Yin Z."/>
            <person name="Huang L."/>
        </authorList>
    </citation>
    <scope>NUCLEOTIDE SEQUENCE [LARGE SCALE GENOMIC DNA]</scope>
    <source>
        <strain evidence="3 4">YSFL</strain>
    </source>
</reference>
<evidence type="ECO:0000313" key="4">
    <source>
        <dbReference type="Proteomes" id="UP000284375"/>
    </source>
</evidence>
<feature type="compositionally biased region" description="Polar residues" evidence="2">
    <location>
        <begin position="133"/>
        <end position="160"/>
    </location>
</feature>
<dbReference type="EMBL" id="LJZO01000028">
    <property type="protein sequence ID" value="ROV94491.1"/>
    <property type="molecule type" value="Genomic_DNA"/>
</dbReference>
<comment type="caution">
    <text evidence="3">The sequence shown here is derived from an EMBL/GenBank/DDBJ whole genome shotgun (WGS) entry which is preliminary data.</text>
</comment>
<accession>A0A423VTV0</accession>